<keyword evidence="1" id="KW-1003">Cell membrane</keyword>
<reference evidence="7" key="1">
    <citation type="submission" date="2020-05" db="EMBL/GenBank/DDBJ databases">
        <authorList>
            <person name="Chiriac C."/>
            <person name="Salcher M."/>
            <person name="Ghai R."/>
            <person name="Kavagutti S V."/>
        </authorList>
    </citation>
    <scope>NUCLEOTIDE SEQUENCE</scope>
</reference>
<dbReference type="GO" id="GO:0016020">
    <property type="term" value="C:membrane"/>
    <property type="evidence" value="ECO:0007669"/>
    <property type="project" value="InterPro"/>
</dbReference>
<feature type="region of interest" description="Disordered" evidence="5">
    <location>
        <begin position="491"/>
        <end position="510"/>
    </location>
</feature>
<dbReference type="NCBIfam" id="NF000825">
    <property type="entry name" value="PRK00068.1"/>
    <property type="match status" value="1"/>
</dbReference>
<dbReference type="Pfam" id="PF03699">
    <property type="entry name" value="UPF0182"/>
    <property type="match status" value="1"/>
</dbReference>
<dbReference type="PANTHER" id="PTHR39344">
    <property type="entry name" value="UPF0182 PROTEIN SLL1060"/>
    <property type="match status" value="1"/>
</dbReference>
<feature type="compositionally biased region" description="Polar residues" evidence="5">
    <location>
        <begin position="888"/>
        <end position="906"/>
    </location>
</feature>
<feature type="region of interest" description="Disordered" evidence="5">
    <location>
        <begin position="875"/>
        <end position="908"/>
    </location>
</feature>
<gene>
    <name evidence="7" type="ORF">UFOPK1740_00858</name>
</gene>
<keyword evidence="3 6" id="KW-1133">Transmembrane helix</keyword>
<protein>
    <submittedName>
        <fullName evidence="7">Unannotated protein</fullName>
    </submittedName>
</protein>
<evidence type="ECO:0000256" key="2">
    <source>
        <dbReference type="ARBA" id="ARBA00022692"/>
    </source>
</evidence>
<feature type="transmembrane region" description="Helical" evidence="6">
    <location>
        <begin position="169"/>
        <end position="191"/>
    </location>
</feature>
<evidence type="ECO:0000256" key="1">
    <source>
        <dbReference type="ARBA" id="ARBA00022475"/>
    </source>
</evidence>
<dbReference type="GO" id="GO:0005576">
    <property type="term" value="C:extracellular region"/>
    <property type="evidence" value="ECO:0007669"/>
    <property type="project" value="TreeGrafter"/>
</dbReference>
<evidence type="ECO:0000256" key="5">
    <source>
        <dbReference type="SAM" id="MobiDB-lite"/>
    </source>
</evidence>
<feature type="transmembrane region" description="Helical" evidence="6">
    <location>
        <begin position="20"/>
        <end position="38"/>
    </location>
</feature>
<proteinExistence type="inferred from homology"/>
<feature type="transmembrane region" description="Helical" evidence="6">
    <location>
        <begin position="284"/>
        <end position="303"/>
    </location>
</feature>
<evidence type="ECO:0000256" key="4">
    <source>
        <dbReference type="ARBA" id="ARBA00023136"/>
    </source>
</evidence>
<feature type="compositionally biased region" description="Polar residues" evidence="5">
    <location>
        <begin position="500"/>
        <end position="510"/>
    </location>
</feature>
<dbReference type="HAMAP" id="MF_01600">
    <property type="entry name" value="UPF0182"/>
    <property type="match status" value="1"/>
</dbReference>
<organism evidence="7">
    <name type="scientific">freshwater metagenome</name>
    <dbReference type="NCBI Taxonomy" id="449393"/>
    <lineage>
        <taxon>unclassified sequences</taxon>
        <taxon>metagenomes</taxon>
        <taxon>ecological metagenomes</taxon>
    </lineage>
</organism>
<evidence type="ECO:0000256" key="3">
    <source>
        <dbReference type="ARBA" id="ARBA00022989"/>
    </source>
</evidence>
<dbReference type="EMBL" id="CAEZTU010000040">
    <property type="protein sequence ID" value="CAB4580030.1"/>
    <property type="molecule type" value="Genomic_DNA"/>
</dbReference>
<dbReference type="InterPro" id="IPR005372">
    <property type="entry name" value="UPF0182"/>
</dbReference>
<feature type="transmembrane region" description="Helical" evidence="6">
    <location>
        <begin position="113"/>
        <end position="131"/>
    </location>
</feature>
<keyword evidence="2 6" id="KW-0812">Transmembrane</keyword>
<evidence type="ECO:0000313" key="7">
    <source>
        <dbReference type="EMBL" id="CAB4580030.1"/>
    </source>
</evidence>
<name>A0A6J6ETZ2_9ZZZZ</name>
<evidence type="ECO:0000256" key="6">
    <source>
        <dbReference type="SAM" id="Phobius"/>
    </source>
</evidence>
<dbReference type="PANTHER" id="PTHR39344:SF1">
    <property type="entry name" value="UPF0182 PROTEIN SLL1060"/>
    <property type="match status" value="1"/>
</dbReference>
<accession>A0A6J6ETZ2</accession>
<feature type="transmembrane region" description="Helical" evidence="6">
    <location>
        <begin position="58"/>
        <end position="79"/>
    </location>
</feature>
<dbReference type="AlphaFoldDB" id="A0A6J6ETZ2"/>
<feature type="transmembrane region" description="Helical" evidence="6">
    <location>
        <begin position="258"/>
        <end position="275"/>
    </location>
</feature>
<feature type="transmembrane region" description="Helical" evidence="6">
    <location>
        <begin position="211"/>
        <end position="228"/>
    </location>
</feature>
<keyword evidence="4 6" id="KW-0472">Membrane</keyword>
<sequence length="976" mass="107362">MTFPRPDFTFNRPKGKNSYLLISIGALFIALLTLSGYYTDWLWYKSVSAQSVYLTVLAWRIGLFVFFAGITGFIIWLNVHLAYKHRPMYATVTPDQISLQRYREALDPIRKSVFIFGPILLGFLAGGSASAEWRSWVQRLNSIPFGVKDPQFGMDLSFFIFDYPLYRNLVTFGISTIVLAGIASGIIHYIYGGITLQSQTQKATKFAQSQVSILVALLFILKAFAYWLDRFGLALKQDPLLVGLKYADVNAVLPAKSLMMYLSLIVAVLFIINAFRRKWFIPNIGIGALLVTGILIGGVYATVVQQFVVRPSEADREAPYIQKSITATREAYGLSGVEVSDYPASTVADLDVLAQQTETIKNIRLMDPALISPTFNQLQQIRGFYSFADTLDIDRYPVNGSNQGTVIAAREINLAGIPNAQRNWINSHLVYTHGFGVVTVKDNAVKADGEPEFTTSDIPTKGSLKIDQPRIYFGENSPSYSIVGGAAGSEPRELDYPDDTSPNGQANNTYSGTGGVPIGNFFNRALYALKYQEINIILSNLVNNDSKVLYYRDPAERVQRVAPWLILDGDPYPAVIDGKILWMLDGYTATNFYPYSTRTSLNTATADSLNQTSTALRVQSATSVNYVRNSVKATVDAYNGTVSIYAWDESEPILKSWSSAFPGIVKPRSAMPAEVVSHVRYPEDLFKIQREILSKYHVKDAGAFYGGQDFWIIPNDPTRPGVQSAQPPYYLQLQMPGDAKPIFSLTTTFAPTRRQTLASFMSVSSDPSNNYGKIRVLQLPRNTTIPGPTQVQNNFESNPDVGALLSLLRRGGSDVELGNLLSLPIAGGLLYVEPVYVRATAGESYPLLRKVLASFGQRVVFEDNIEDAITALFGTSAGATTEPEEPSTTDGQTTPTPEAPSITGNPETDLANAISDMQKAVADGKKALAEGDFTAYGKAQQDLENALDRALDAQNRLNANTEIEITPEVTPASFVR</sequence>